<evidence type="ECO:0000313" key="2">
    <source>
        <dbReference type="Proteomes" id="UP000027586"/>
    </source>
</evidence>
<dbReference type="AlphaFoldDB" id="A0A068S9V9"/>
<sequence>MQTYLYKDHTDKNEDGIIIPCRYSPGLDIISKIVLKDQRVINLFARSLANAPDDTYIAGQTDFMDSNACDALYIARLTDSTESMTFPPIAINVRSSVEEAHISQIIQQCVCIFGKQQKAPISLVIGVDKVGCNVLERSSTPQDFPFLKEIRSDFWAERCFFLSKDDVVSSRAHHPLLDIARFISSHNDLASLPNSAASFSTSQVISFYFPRLCYDASHSNNSLSIGAWIERRIRRWLHCGRRKATASLIPKRNNMMADRIH</sequence>
<comment type="caution">
    <text evidence="1">The sequence shown here is derived from an EMBL/GenBank/DDBJ whole genome shotgun (WGS) entry which is preliminary data.</text>
</comment>
<protein>
    <submittedName>
        <fullName evidence="1">Uncharacterized protein</fullName>
    </submittedName>
</protein>
<accession>A0A068S9V9</accession>
<name>A0A068S9V9_9FUNG</name>
<dbReference type="EMBL" id="CBTN010000052">
    <property type="protein sequence ID" value="CDH58026.1"/>
    <property type="molecule type" value="Genomic_DNA"/>
</dbReference>
<organism evidence="1 2">
    <name type="scientific">Lichtheimia corymbifera JMRC:FSU:9682</name>
    <dbReference type="NCBI Taxonomy" id="1263082"/>
    <lineage>
        <taxon>Eukaryota</taxon>
        <taxon>Fungi</taxon>
        <taxon>Fungi incertae sedis</taxon>
        <taxon>Mucoromycota</taxon>
        <taxon>Mucoromycotina</taxon>
        <taxon>Mucoromycetes</taxon>
        <taxon>Mucorales</taxon>
        <taxon>Lichtheimiaceae</taxon>
        <taxon>Lichtheimia</taxon>
    </lineage>
</organism>
<reference evidence="1" key="1">
    <citation type="submission" date="2013-08" db="EMBL/GenBank/DDBJ databases">
        <title>Gene expansion shapes genome architecture in the human pathogen Lichtheimia corymbifera: an evolutionary genomics analysis in the ancient terrestrial Mucorales (Mucoromycotina).</title>
        <authorList>
            <person name="Schwartze V.U."/>
            <person name="Winter S."/>
            <person name="Shelest E."/>
            <person name="Marcet-Houben M."/>
            <person name="Horn F."/>
            <person name="Wehner S."/>
            <person name="Hoffmann K."/>
            <person name="Riege K."/>
            <person name="Sammeth M."/>
            <person name="Nowrousian M."/>
            <person name="Valiante V."/>
            <person name="Linde J."/>
            <person name="Jacobsen I.D."/>
            <person name="Marz M."/>
            <person name="Brakhage A.A."/>
            <person name="Gabaldon T."/>
            <person name="Bocker S."/>
            <person name="Voigt K."/>
        </authorList>
    </citation>
    <scope>NUCLEOTIDE SEQUENCE [LARGE SCALE GENOMIC DNA]</scope>
    <source>
        <strain evidence="1">FSU 9682</strain>
    </source>
</reference>
<dbReference type="OrthoDB" id="2218164at2759"/>
<dbReference type="VEuPathDB" id="FungiDB:LCOR_08906.1"/>
<proteinExistence type="predicted"/>
<keyword evidence="2" id="KW-1185">Reference proteome</keyword>
<dbReference type="Proteomes" id="UP000027586">
    <property type="component" value="Unassembled WGS sequence"/>
</dbReference>
<evidence type="ECO:0000313" key="1">
    <source>
        <dbReference type="EMBL" id="CDH58026.1"/>
    </source>
</evidence>
<gene>
    <name evidence="1" type="ORF">LCOR_08906.1</name>
</gene>